<proteinExistence type="predicted"/>
<accession>A0A7W6BT17</accession>
<dbReference type="InterPro" id="IPR011008">
    <property type="entry name" value="Dimeric_a/b-barrel"/>
</dbReference>
<name>A0A7W6BT17_9SPHN</name>
<reference evidence="1 2" key="1">
    <citation type="submission" date="2020-08" db="EMBL/GenBank/DDBJ databases">
        <title>Genomic Encyclopedia of Type Strains, Phase IV (KMG-IV): sequencing the most valuable type-strain genomes for metagenomic binning, comparative biology and taxonomic classification.</title>
        <authorList>
            <person name="Goeker M."/>
        </authorList>
    </citation>
    <scope>NUCLEOTIDE SEQUENCE [LARGE SCALE GENOMIC DNA]</scope>
    <source>
        <strain evidence="1 2">DSM 26189</strain>
    </source>
</reference>
<protein>
    <recommendedName>
        <fullName evidence="3">NIPSNAP domain-containing protein</fullName>
    </recommendedName>
</protein>
<comment type="caution">
    <text evidence="1">The sequence shown here is derived from an EMBL/GenBank/DDBJ whole genome shotgun (WGS) entry which is preliminary data.</text>
</comment>
<evidence type="ECO:0000313" key="1">
    <source>
        <dbReference type="EMBL" id="MBB3928223.1"/>
    </source>
</evidence>
<evidence type="ECO:0000313" key="2">
    <source>
        <dbReference type="Proteomes" id="UP000571950"/>
    </source>
</evidence>
<dbReference type="SUPFAM" id="SSF54909">
    <property type="entry name" value="Dimeric alpha+beta barrel"/>
    <property type="match status" value="1"/>
</dbReference>
<evidence type="ECO:0008006" key="3">
    <source>
        <dbReference type="Google" id="ProtNLM"/>
    </source>
</evidence>
<organism evidence="1 2">
    <name type="scientific">Sphingobium jiangsuense</name>
    <dbReference type="NCBI Taxonomy" id="870476"/>
    <lineage>
        <taxon>Bacteria</taxon>
        <taxon>Pseudomonadati</taxon>
        <taxon>Pseudomonadota</taxon>
        <taxon>Alphaproteobacteria</taxon>
        <taxon>Sphingomonadales</taxon>
        <taxon>Sphingomonadaceae</taxon>
        <taxon>Sphingobium</taxon>
    </lineage>
</organism>
<keyword evidence="2" id="KW-1185">Reference proteome</keyword>
<dbReference type="AlphaFoldDB" id="A0A7W6BT17"/>
<dbReference type="Proteomes" id="UP000571950">
    <property type="component" value="Unassembled WGS sequence"/>
</dbReference>
<sequence length="111" mass="12609">MRYRLEVSSRALPGRAEEYDLWYRTIHAGEVLALPGFLGVERFRRLDADGSDGEFVALYAVETDDPQALLQSLFAATPTMRLTDAIDPQSPRFTFLRPLPQGPFSERQPHE</sequence>
<dbReference type="EMBL" id="JACIDT010000021">
    <property type="protein sequence ID" value="MBB3928223.1"/>
    <property type="molecule type" value="Genomic_DNA"/>
</dbReference>
<dbReference type="RefSeq" id="WP_188073514.1">
    <property type="nucleotide sequence ID" value="NZ_BSPS01000011.1"/>
</dbReference>
<gene>
    <name evidence="1" type="ORF">GGR43_003967</name>
</gene>